<sequence>MSRNEKSSGKSSSSRQDGGDRKKSSARGNAPIKKQSKGKPEAKSTSKVVSKAAPKTDGIRLNKYISNSGMCSRRDADIFIAAGNVTVNGKPVTEMGYKVKLSDDVKFDGIKVNPEKPEYIVLNKPRGFYTTGSLEKGSKTVMDLISKATKGKVVPVGKLDRQASGLLLFTNDGTLEKQLGKPKNGIRQIYHVELTKPVQPEDLDKIRNGITLEDGKVKVQEVSFIENRPHNEVGIETNSVKPHVVQRIFKSLGYEVEKLDRVVFGGLTKKDLSRGNWRVLTKQEIINLKAL</sequence>
<comment type="similarity">
    <text evidence="1">Belongs to the pseudouridine synthase RsuA family.</text>
</comment>
<dbReference type="SUPFAM" id="SSF55120">
    <property type="entry name" value="Pseudouridine synthase"/>
    <property type="match status" value="1"/>
</dbReference>
<dbReference type="RefSeq" id="WP_006988748.1">
    <property type="nucleotide sequence ID" value="NZ_JH594606.1"/>
</dbReference>
<accession>H2BRV1</accession>
<feature type="domain" description="RNA-binding S4" evidence="5">
    <location>
        <begin position="59"/>
        <end position="121"/>
    </location>
</feature>
<dbReference type="OrthoDB" id="9807213at2"/>
<dbReference type="Gene3D" id="3.10.290.10">
    <property type="entry name" value="RNA-binding S4 domain"/>
    <property type="match status" value="1"/>
</dbReference>
<protein>
    <submittedName>
        <fullName evidence="6">Pseudouridine synthase Rsu</fullName>
    </submittedName>
</protein>
<organism evidence="6 7">
    <name type="scientific">Gillisia limnaea (strain DSM 15749 / LMG 21470 / R-8282)</name>
    <dbReference type="NCBI Taxonomy" id="865937"/>
    <lineage>
        <taxon>Bacteria</taxon>
        <taxon>Pseudomonadati</taxon>
        <taxon>Bacteroidota</taxon>
        <taxon>Flavobacteriia</taxon>
        <taxon>Flavobacteriales</taxon>
        <taxon>Flavobacteriaceae</taxon>
        <taxon>Gillisia</taxon>
    </lineage>
</organism>
<keyword evidence="3" id="KW-0694">RNA-binding</keyword>
<dbReference type="eggNOG" id="COG1187">
    <property type="taxonomic scope" value="Bacteria"/>
</dbReference>
<dbReference type="InterPro" id="IPR050343">
    <property type="entry name" value="RsuA_PseudoU_synthase"/>
</dbReference>
<dbReference type="SUPFAM" id="SSF55174">
    <property type="entry name" value="Alpha-L RNA-binding motif"/>
    <property type="match status" value="1"/>
</dbReference>
<proteinExistence type="inferred from homology"/>
<dbReference type="PANTHER" id="PTHR47683:SF2">
    <property type="entry name" value="RNA-BINDING S4 DOMAIN-CONTAINING PROTEIN"/>
    <property type="match status" value="1"/>
</dbReference>
<evidence type="ECO:0000256" key="1">
    <source>
        <dbReference type="ARBA" id="ARBA00008348"/>
    </source>
</evidence>
<dbReference type="InterPro" id="IPR020103">
    <property type="entry name" value="PsdUridine_synth_cat_dom_sf"/>
</dbReference>
<feature type="region of interest" description="Disordered" evidence="4">
    <location>
        <begin position="1"/>
        <end position="53"/>
    </location>
</feature>
<dbReference type="EMBL" id="JH594606">
    <property type="protein sequence ID" value="EHQ02438.1"/>
    <property type="molecule type" value="Genomic_DNA"/>
</dbReference>
<dbReference type="GO" id="GO:0000455">
    <property type="term" value="P:enzyme-directed rRNA pseudouridine synthesis"/>
    <property type="evidence" value="ECO:0007669"/>
    <property type="project" value="UniProtKB-ARBA"/>
</dbReference>
<keyword evidence="2" id="KW-0413">Isomerase</keyword>
<dbReference type="GO" id="GO:0120159">
    <property type="term" value="F:rRNA pseudouridine synthase activity"/>
    <property type="evidence" value="ECO:0007669"/>
    <property type="project" value="UniProtKB-ARBA"/>
</dbReference>
<dbReference type="InterPro" id="IPR002942">
    <property type="entry name" value="S4_RNA-bd"/>
</dbReference>
<evidence type="ECO:0000256" key="3">
    <source>
        <dbReference type="PROSITE-ProRule" id="PRU00182"/>
    </source>
</evidence>
<evidence type="ECO:0000256" key="4">
    <source>
        <dbReference type="SAM" id="MobiDB-lite"/>
    </source>
</evidence>
<dbReference type="Proteomes" id="UP000003844">
    <property type="component" value="Unassembled WGS sequence"/>
</dbReference>
<dbReference type="InterPro" id="IPR006145">
    <property type="entry name" value="PsdUridine_synth_RsuA/RluA"/>
</dbReference>
<evidence type="ECO:0000259" key="5">
    <source>
        <dbReference type="SMART" id="SM00363"/>
    </source>
</evidence>
<dbReference type="PANTHER" id="PTHR47683">
    <property type="entry name" value="PSEUDOURIDINE SYNTHASE FAMILY PROTEIN-RELATED"/>
    <property type="match status" value="1"/>
</dbReference>
<dbReference type="Gene3D" id="3.30.70.1560">
    <property type="entry name" value="Alpha-L RNA-binding motif"/>
    <property type="match status" value="1"/>
</dbReference>
<dbReference type="InterPro" id="IPR036986">
    <property type="entry name" value="S4_RNA-bd_sf"/>
</dbReference>
<dbReference type="InterPro" id="IPR020094">
    <property type="entry name" value="TruA/RsuA/RluB/E/F_N"/>
</dbReference>
<dbReference type="InterPro" id="IPR000748">
    <property type="entry name" value="PsdUridine_synth_RsuA/RluB/E/F"/>
</dbReference>
<dbReference type="AlphaFoldDB" id="H2BRV1"/>
<dbReference type="HOGENOM" id="CLU_024979_1_2_10"/>
<dbReference type="CDD" id="cd00165">
    <property type="entry name" value="S4"/>
    <property type="match status" value="1"/>
</dbReference>
<name>H2BRV1_GILLR</name>
<dbReference type="PROSITE" id="PS50889">
    <property type="entry name" value="S4"/>
    <property type="match status" value="1"/>
</dbReference>
<gene>
    <name evidence="6" type="ORF">Gilli_1796</name>
</gene>
<evidence type="ECO:0000313" key="7">
    <source>
        <dbReference type="Proteomes" id="UP000003844"/>
    </source>
</evidence>
<dbReference type="NCBIfam" id="TIGR00093">
    <property type="entry name" value="pseudouridine synthase"/>
    <property type="match status" value="1"/>
</dbReference>
<dbReference type="FunFam" id="3.10.290.10:FF:000003">
    <property type="entry name" value="Pseudouridine synthase"/>
    <property type="match status" value="1"/>
</dbReference>
<dbReference type="STRING" id="865937.Gilli_1796"/>
<reference evidence="7" key="1">
    <citation type="journal article" date="2012" name="Stand. Genomic Sci.">
        <title>Genome sequence of the Antarctic rhodopsins-containing flavobacterium Gillisia limnaea type strain (R-8282(T)).</title>
        <authorList>
            <person name="Riedel T."/>
            <person name="Held B."/>
            <person name="Nolan M."/>
            <person name="Lucas S."/>
            <person name="Lapidus A."/>
            <person name="Tice H."/>
            <person name="Del Rio T.G."/>
            <person name="Cheng J.F."/>
            <person name="Han C."/>
            <person name="Tapia R."/>
            <person name="Goodwin L.A."/>
            <person name="Pitluck S."/>
            <person name="Liolios K."/>
            <person name="Mavromatis K."/>
            <person name="Pagani I."/>
            <person name="Ivanova N."/>
            <person name="Mikhailova N."/>
            <person name="Pati A."/>
            <person name="Chen A."/>
            <person name="Palaniappan K."/>
            <person name="Land M."/>
            <person name="Rohde M."/>
            <person name="Tindall B.J."/>
            <person name="Detter J.C."/>
            <person name="Goker M."/>
            <person name="Bristow J."/>
            <person name="Eisen J.A."/>
            <person name="Markowitz V."/>
            <person name="Hugenholtz P."/>
            <person name="Kyrpides N.C."/>
            <person name="Klenk H.P."/>
            <person name="Woyke T."/>
        </authorList>
    </citation>
    <scope>NUCLEOTIDE SEQUENCE [LARGE SCALE GENOMIC DNA]</scope>
    <source>
        <strain evidence="7">DSM 15749 / LMG 21470 / R-8282</strain>
    </source>
</reference>
<dbReference type="GO" id="GO:0003723">
    <property type="term" value="F:RNA binding"/>
    <property type="evidence" value="ECO:0007669"/>
    <property type="project" value="UniProtKB-KW"/>
</dbReference>
<evidence type="ECO:0000313" key="6">
    <source>
        <dbReference type="EMBL" id="EHQ02438.1"/>
    </source>
</evidence>
<dbReference type="InterPro" id="IPR042092">
    <property type="entry name" value="PsdUridine_s_RsuA/RluB/E/F_cat"/>
</dbReference>
<dbReference type="Pfam" id="PF00849">
    <property type="entry name" value="PseudoU_synth_2"/>
    <property type="match status" value="1"/>
</dbReference>
<evidence type="ECO:0000256" key="2">
    <source>
        <dbReference type="ARBA" id="ARBA00023235"/>
    </source>
</evidence>
<dbReference type="SMART" id="SM00363">
    <property type="entry name" value="S4"/>
    <property type="match status" value="1"/>
</dbReference>
<keyword evidence="7" id="KW-1185">Reference proteome</keyword>
<dbReference type="Gene3D" id="3.30.70.580">
    <property type="entry name" value="Pseudouridine synthase I, catalytic domain, N-terminal subdomain"/>
    <property type="match status" value="1"/>
</dbReference>
<dbReference type="Pfam" id="PF01479">
    <property type="entry name" value="S4"/>
    <property type="match status" value="1"/>
</dbReference>